<keyword evidence="4" id="KW-1185">Reference proteome</keyword>
<dbReference type="KEGG" id="agy:ATC03_03775"/>
<feature type="compositionally biased region" description="Pro residues" evidence="1">
    <location>
        <begin position="300"/>
        <end position="319"/>
    </location>
</feature>
<accession>A0A191WCR4</accession>
<dbReference type="RefSeq" id="WP_067873272.1">
    <property type="nucleotide sequence ID" value="NZ_CP013979.1"/>
</dbReference>
<proteinExistence type="predicted"/>
<dbReference type="Proteomes" id="UP000078437">
    <property type="component" value="Chromosome"/>
</dbReference>
<dbReference type="OrthoDB" id="5006439at2"/>
<keyword evidence="2" id="KW-0812">Transmembrane</keyword>
<dbReference type="EMBL" id="CP013979">
    <property type="protein sequence ID" value="ANJ25983.1"/>
    <property type="molecule type" value="Genomic_DNA"/>
</dbReference>
<keyword evidence="2" id="KW-0472">Membrane</keyword>
<evidence type="ECO:0000313" key="4">
    <source>
        <dbReference type="Proteomes" id="UP000078437"/>
    </source>
</evidence>
<evidence type="ECO:0008006" key="5">
    <source>
        <dbReference type="Google" id="ProtNLM"/>
    </source>
</evidence>
<name>A0A191WCR4_9MICO</name>
<reference evidence="4" key="2">
    <citation type="submission" date="2016-01" db="EMBL/GenBank/DDBJ databases">
        <title>Complete genome sequence of Agromyces aureus AR33T and comparison with related organisms.</title>
        <authorList>
            <person name="Corretto E."/>
            <person name="Antonielli L."/>
            <person name="Sessitsch A."/>
            <person name="Brader G."/>
        </authorList>
    </citation>
    <scope>NUCLEOTIDE SEQUENCE [LARGE SCALE GENOMIC DNA]</scope>
    <source>
        <strain evidence="4">AR33</strain>
    </source>
</reference>
<evidence type="ECO:0000256" key="1">
    <source>
        <dbReference type="SAM" id="MobiDB-lite"/>
    </source>
</evidence>
<gene>
    <name evidence="3" type="ORF">ATC03_03775</name>
</gene>
<evidence type="ECO:0000256" key="2">
    <source>
        <dbReference type="SAM" id="Phobius"/>
    </source>
</evidence>
<organism evidence="3 4">
    <name type="scientific">Agromyces aureus</name>
    <dbReference type="NCBI Taxonomy" id="453304"/>
    <lineage>
        <taxon>Bacteria</taxon>
        <taxon>Bacillati</taxon>
        <taxon>Actinomycetota</taxon>
        <taxon>Actinomycetes</taxon>
        <taxon>Micrococcales</taxon>
        <taxon>Microbacteriaceae</taxon>
        <taxon>Agromyces</taxon>
    </lineage>
</organism>
<dbReference type="STRING" id="453304.ATC03_03775"/>
<dbReference type="AlphaFoldDB" id="A0A191WCR4"/>
<feature type="transmembrane region" description="Helical" evidence="2">
    <location>
        <begin position="22"/>
        <end position="43"/>
    </location>
</feature>
<feature type="region of interest" description="Disordered" evidence="1">
    <location>
        <begin position="291"/>
        <end position="319"/>
    </location>
</feature>
<keyword evidence="2" id="KW-1133">Transmembrane helix</keyword>
<reference evidence="3 4" key="1">
    <citation type="journal article" date="2016" name="Int. J. Syst. Evol. Microbiol.">
        <title>Agromyces aureus sp. nov., isolated from the rhizosphere of Salix caprea L. grown in a heavy-metal-contaminated soil.</title>
        <authorList>
            <person name="Corretto E."/>
            <person name="Antonielli L."/>
            <person name="Sessitsch A."/>
            <person name="Compant S."/>
            <person name="Gorfer M."/>
            <person name="Kuffner M."/>
            <person name="Brader G."/>
        </authorList>
    </citation>
    <scope>NUCLEOTIDE SEQUENCE [LARGE SCALE GENOMIC DNA]</scope>
    <source>
        <strain evidence="3 4">AR33</strain>
    </source>
</reference>
<sequence length="319" mass="32447">MPEAPPAPEPARTLKQNLVRDVGPVFAVLFVALALWVGFTIVAPEDAEAADPVAPVAVYSAERDSAASTALAGARRSALEAALPLRAAVRDLAGFADAALLAEVGTAVAALDAALAGVEAAEVIDAASATHAAVPAFVERLAVDADARIAGATSADPVVLQTARETVGAVRLAAQNDRTGLAATFTPMRAAVESAVASHVQALARTTAESEADDWEAEPVPAPSGGCARSDLFCVKPLVVTALGAYVGTCPAGTMPHVFDVWANPGTITLDYPFDYVYSVMDGHNLAVEHCDPEGVPGAPHGPGPEPLPSPAPVPTTSW</sequence>
<protein>
    <recommendedName>
        <fullName evidence="5">DUF5667 domain-containing protein</fullName>
    </recommendedName>
</protein>
<evidence type="ECO:0000313" key="3">
    <source>
        <dbReference type="EMBL" id="ANJ25983.1"/>
    </source>
</evidence>